<dbReference type="InterPro" id="IPR000266">
    <property type="entry name" value="Ribosomal_uS17"/>
</dbReference>
<keyword evidence="2 6" id="KW-0699">rRNA-binding</keyword>
<evidence type="ECO:0000256" key="5">
    <source>
        <dbReference type="ARBA" id="ARBA00023274"/>
    </source>
</evidence>
<dbReference type="EMBL" id="MHBW01000029">
    <property type="protein sequence ID" value="OGY08346.1"/>
    <property type="molecule type" value="Genomic_DNA"/>
</dbReference>
<keyword evidence="5 6" id="KW-0687">Ribonucleoprotein</keyword>
<dbReference type="Pfam" id="PF00366">
    <property type="entry name" value="Ribosomal_S17"/>
    <property type="match status" value="1"/>
</dbReference>
<dbReference type="CDD" id="cd00364">
    <property type="entry name" value="Ribosomal_uS17"/>
    <property type="match status" value="1"/>
</dbReference>
<comment type="subunit">
    <text evidence="6">Part of the 30S ribosomal subunit.</text>
</comment>
<evidence type="ECO:0000256" key="4">
    <source>
        <dbReference type="ARBA" id="ARBA00022980"/>
    </source>
</evidence>
<dbReference type="GO" id="GO:0006412">
    <property type="term" value="P:translation"/>
    <property type="evidence" value="ECO:0007669"/>
    <property type="project" value="UniProtKB-UniRule"/>
</dbReference>
<evidence type="ECO:0000313" key="8">
    <source>
        <dbReference type="Proteomes" id="UP000177967"/>
    </source>
</evidence>
<evidence type="ECO:0000256" key="1">
    <source>
        <dbReference type="ARBA" id="ARBA00010254"/>
    </source>
</evidence>
<dbReference type="AlphaFoldDB" id="A0A1G1UZ17"/>
<dbReference type="STRING" id="1797513.A2782_00790"/>
<sequence length="97" mass="11360">MKKFVGLVVSNKNKNTAIVEVTRFLVHPLYEKRVKRTKRYPTHDEVGVNLGDKVLFAESRPYSKTKRWKIVQVLVARPLEKQKAEMPKVQKKGNKRK</sequence>
<dbReference type="InterPro" id="IPR012340">
    <property type="entry name" value="NA-bd_OB-fold"/>
</dbReference>
<accession>A0A1G1UZ17</accession>
<comment type="caution">
    <text evidence="7">The sequence shown here is derived from an EMBL/GenBank/DDBJ whole genome shotgun (WGS) entry which is preliminary data.</text>
</comment>
<dbReference type="InterPro" id="IPR019984">
    <property type="entry name" value="Ribosomal_uS17_bact/chlr"/>
</dbReference>
<dbReference type="NCBIfam" id="NF004123">
    <property type="entry name" value="PRK05610.1"/>
    <property type="match status" value="1"/>
</dbReference>
<comment type="similarity">
    <text evidence="1 6">Belongs to the universal ribosomal protein uS17 family.</text>
</comment>
<comment type="function">
    <text evidence="6">One of the primary rRNA binding proteins, it binds specifically to the 5'-end of 16S ribosomal RNA.</text>
</comment>
<dbReference type="GO" id="GO:0019843">
    <property type="term" value="F:rRNA binding"/>
    <property type="evidence" value="ECO:0007669"/>
    <property type="project" value="UniProtKB-UniRule"/>
</dbReference>
<dbReference type="Proteomes" id="UP000177967">
    <property type="component" value="Unassembled WGS sequence"/>
</dbReference>
<evidence type="ECO:0000256" key="6">
    <source>
        <dbReference type="HAMAP-Rule" id="MF_01345"/>
    </source>
</evidence>
<dbReference type="GO" id="GO:0003735">
    <property type="term" value="F:structural constituent of ribosome"/>
    <property type="evidence" value="ECO:0007669"/>
    <property type="project" value="InterPro"/>
</dbReference>
<reference evidence="7 8" key="1">
    <citation type="journal article" date="2016" name="Nat. Commun.">
        <title>Thousands of microbial genomes shed light on interconnected biogeochemical processes in an aquifer system.</title>
        <authorList>
            <person name="Anantharaman K."/>
            <person name="Brown C.T."/>
            <person name="Hug L.A."/>
            <person name="Sharon I."/>
            <person name="Castelle C.J."/>
            <person name="Probst A.J."/>
            <person name="Thomas B.C."/>
            <person name="Singh A."/>
            <person name="Wilkins M.J."/>
            <person name="Karaoz U."/>
            <person name="Brodie E.L."/>
            <person name="Williams K.H."/>
            <person name="Hubbard S.S."/>
            <person name="Banfield J.F."/>
        </authorList>
    </citation>
    <scope>NUCLEOTIDE SEQUENCE [LARGE SCALE GENOMIC DNA]</scope>
</reference>
<evidence type="ECO:0000256" key="3">
    <source>
        <dbReference type="ARBA" id="ARBA00022884"/>
    </source>
</evidence>
<dbReference type="PANTHER" id="PTHR10744">
    <property type="entry name" value="40S RIBOSOMAL PROTEIN S11 FAMILY MEMBER"/>
    <property type="match status" value="1"/>
</dbReference>
<keyword evidence="3 6" id="KW-0694">RNA-binding</keyword>
<proteinExistence type="inferred from homology"/>
<organism evidence="7 8">
    <name type="scientific">Candidatus Blackburnbacteria bacterium RIFCSPHIGHO2_01_FULL_43_15b</name>
    <dbReference type="NCBI Taxonomy" id="1797513"/>
    <lineage>
        <taxon>Bacteria</taxon>
        <taxon>Candidatus Blackburniibacteriota</taxon>
    </lineage>
</organism>
<gene>
    <name evidence="6" type="primary">rpsQ</name>
    <name evidence="7" type="ORF">A2782_00790</name>
</gene>
<dbReference type="PANTHER" id="PTHR10744:SF1">
    <property type="entry name" value="SMALL RIBOSOMAL SUBUNIT PROTEIN US17M"/>
    <property type="match status" value="1"/>
</dbReference>
<dbReference type="Gene3D" id="2.40.50.140">
    <property type="entry name" value="Nucleic acid-binding proteins"/>
    <property type="match status" value="1"/>
</dbReference>
<dbReference type="PRINTS" id="PR00973">
    <property type="entry name" value="RIBOSOMALS17"/>
</dbReference>
<protein>
    <recommendedName>
        <fullName evidence="6">Small ribosomal subunit protein uS17</fullName>
    </recommendedName>
</protein>
<keyword evidence="4 6" id="KW-0689">Ribosomal protein</keyword>
<dbReference type="HAMAP" id="MF_01345_B">
    <property type="entry name" value="Ribosomal_uS17_B"/>
    <property type="match status" value="1"/>
</dbReference>
<evidence type="ECO:0000313" key="7">
    <source>
        <dbReference type="EMBL" id="OGY08346.1"/>
    </source>
</evidence>
<dbReference type="GO" id="GO:0022627">
    <property type="term" value="C:cytosolic small ribosomal subunit"/>
    <property type="evidence" value="ECO:0007669"/>
    <property type="project" value="TreeGrafter"/>
</dbReference>
<name>A0A1G1UZ17_9BACT</name>
<dbReference type="SUPFAM" id="SSF50249">
    <property type="entry name" value="Nucleic acid-binding proteins"/>
    <property type="match status" value="1"/>
</dbReference>
<evidence type="ECO:0000256" key="2">
    <source>
        <dbReference type="ARBA" id="ARBA00022730"/>
    </source>
</evidence>